<dbReference type="Pfam" id="PF02458">
    <property type="entry name" value="Transferase"/>
    <property type="match status" value="1"/>
</dbReference>
<dbReference type="eggNOG" id="ENOG502QV4M">
    <property type="taxonomic scope" value="Eukaryota"/>
</dbReference>
<proteinExistence type="inferred from homology"/>
<dbReference type="InterPro" id="IPR050317">
    <property type="entry name" value="Plant_Fungal_Acyltransferase"/>
</dbReference>
<dbReference type="STRING" id="4537.A0A0E0JGP0"/>
<evidence type="ECO:0000256" key="2">
    <source>
        <dbReference type="ARBA" id="ARBA00022679"/>
    </source>
</evidence>
<dbReference type="OMA" id="PAYGEHF"/>
<dbReference type="Gramene" id="OPUNC01G10070.1">
    <property type="protein sequence ID" value="OPUNC01G10070.1"/>
    <property type="gene ID" value="OPUNC01G10070"/>
</dbReference>
<sequence length="479" mass="51198">MASGVNGGELHVRVVRRRLVQASDESLHPRVLAVSNLDLIPQTSQVSMFCIYPKPSTGGGFHDVVAAFAAGLPSLLNHFFPLAGRIVTNPCSGLPEIHCYNQGAELVVGEADVALSSLDYGTVGASVGKILLPYAGDVALSVQVVSFACGGFTVAWGTNHVVVDGCALSMLVSAWSELARSGELAAGAWPNHDRSVFRPRAPPSYSASLDEAFMPLDGKRQVNVLTSDESFVVRLYYIEAADIARLREAASRDGARATRVQALSAYLWKALAAMVGPRDARCRMGWWVDGRRRLTSTPELRAAMRNYVGNVTTYTLAEATVDEIQRKPLPAVASMARDAITAPAYDERFQELVDWVEEHKAEQRHVETATVGLGSPTVSVSAFSSFQLDTDFGFGVAAMAMPTAASTARLCSGFVQIIARPGGDGSLFASAFLWPSLAAALESDEQLGRIFKPVTAAYLGLRPESASSVKPEGMITSKI</sequence>
<dbReference type="PANTHER" id="PTHR31642:SF160">
    <property type="entry name" value="HXXXD-TYPE ACYL-TRANSFERASE FAMILY PROTEIN"/>
    <property type="match status" value="1"/>
</dbReference>
<keyword evidence="2" id="KW-0808">Transferase</keyword>
<dbReference type="Gene3D" id="3.30.559.10">
    <property type="entry name" value="Chloramphenicol acetyltransferase-like domain"/>
    <property type="match status" value="2"/>
</dbReference>
<keyword evidence="5" id="KW-1185">Reference proteome</keyword>
<dbReference type="InterPro" id="IPR023213">
    <property type="entry name" value="CAT-like_dom_sf"/>
</dbReference>
<organism evidence="4">
    <name type="scientific">Oryza punctata</name>
    <name type="common">Red rice</name>
    <dbReference type="NCBI Taxonomy" id="4537"/>
    <lineage>
        <taxon>Eukaryota</taxon>
        <taxon>Viridiplantae</taxon>
        <taxon>Streptophyta</taxon>
        <taxon>Embryophyta</taxon>
        <taxon>Tracheophyta</taxon>
        <taxon>Spermatophyta</taxon>
        <taxon>Magnoliopsida</taxon>
        <taxon>Liliopsida</taxon>
        <taxon>Poales</taxon>
        <taxon>Poaceae</taxon>
        <taxon>BOP clade</taxon>
        <taxon>Oryzoideae</taxon>
        <taxon>Oryzeae</taxon>
        <taxon>Oryzinae</taxon>
        <taxon>Oryza</taxon>
    </lineage>
</organism>
<reference evidence="4" key="1">
    <citation type="submission" date="2015-04" db="UniProtKB">
        <authorList>
            <consortium name="EnsemblPlants"/>
        </authorList>
    </citation>
    <scope>IDENTIFICATION</scope>
</reference>
<dbReference type="AlphaFoldDB" id="A0A0E0JGP0"/>
<dbReference type="Proteomes" id="UP000026962">
    <property type="component" value="Chromosome 1"/>
</dbReference>
<dbReference type="GO" id="GO:0050734">
    <property type="term" value="F:hydroxycinnamoyltransferase activity"/>
    <property type="evidence" value="ECO:0007669"/>
    <property type="project" value="UniProtKB-ARBA"/>
</dbReference>
<evidence type="ECO:0000313" key="4">
    <source>
        <dbReference type="EnsemblPlants" id="OPUNC01G10070.1"/>
    </source>
</evidence>
<keyword evidence="3" id="KW-0012">Acyltransferase</keyword>
<dbReference type="HOGENOM" id="CLU_014546_1_0_1"/>
<comment type="similarity">
    <text evidence="1">Belongs to the plant acyltransferase family.</text>
</comment>
<reference evidence="4" key="2">
    <citation type="submission" date="2018-05" db="EMBL/GenBank/DDBJ databases">
        <title>OpunRS2 (Oryza punctata Reference Sequence Version 2).</title>
        <authorList>
            <person name="Zhang J."/>
            <person name="Kudrna D."/>
            <person name="Lee S."/>
            <person name="Talag J."/>
            <person name="Welchert J."/>
            <person name="Wing R.A."/>
        </authorList>
    </citation>
    <scope>NUCLEOTIDE SEQUENCE [LARGE SCALE GENOMIC DNA]</scope>
</reference>
<protein>
    <submittedName>
        <fullName evidence="4">Uncharacterized protein</fullName>
    </submittedName>
</protein>
<accession>A0A0E0JGP0</accession>
<dbReference type="EnsemblPlants" id="OPUNC01G10070.1">
    <property type="protein sequence ID" value="OPUNC01G10070.1"/>
    <property type="gene ID" value="OPUNC01G10070"/>
</dbReference>
<name>A0A0E0JGP0_ORYPU</name>
<dbReference type="PANTHER" id="PTHR31642">
    <property type="entry name" value="TRICHOTHECENE 3-O-ACETYLTRANSFERASE"/>
    <property type="match status" value="1"/>
</dbReference>
<evidence type="ECO:0000313" key="5">
    <source>
        <dbReference type="Proteomes" id="UP000026962"/>
    </source>
</evidence>
<evidence type="ECO:0000256" key="1">
    <source>
        <dbReference type="ARBA" id="ARBA00009861"/>
    </source>
</evidence>
<evidence type="ECO:0000256" key="3">
    <source>
        <dbReference type="ARBA" id="ARBA00023315"/>
    </source>
</evidence>